<proteinExistence type="predicted"/>
<evidence type="ECO:0000313" key="2">
    <source>
        <dbReference type="Proteomes" id="UP000199354"/>
    </source>
</evidence>
<dbReference type="AlphaFoldDB" id="A0A1G5CQC9"/>
<organism evidence="1 2">
    <name type="scientific">Flavobacterium caeni</name>
    <dbReference type="NCBI Taxonomy" id="490189"/>
    <lineage>
        <taxon>Bacteria</taxon>
        <taxon>Pseudomonadati</taxon>
        <taxon>Bacteroidota</taxon>
        <taxon>Flavobacteriia</taxon>
        <taxon>Flavobacteriales</taxon>
        <taxon>Flavobacteriaceae</taxon>
        <taxon>Flavobacterium</taxon>
    </lineage>
</organism>
<reference evidence="1 2" key="1">
    <citation type="submission" date="2016-10" db="EMBL/GenBank/DDBJ databases">
        <authorList>
            <person name="de Groot N.N."/>
        </authorList>
    </citation>
    <scope>NUCLEOTIDE SEQUENCE [LARGE SCALE GENOMIC DNA]</scope>
    <source>
        <strain evidence="1 2">CGMCC 1.7031</strain>
    </source>
</reference>
<dbReference type="Gene3D" id="3.10.450.50">
    <property type="match status" value="1"/>
</dbReference>
<accession>A0A1G5CQC9</accession>
<evidence type="ECO:0000313" key="1">
    <source>
        <dbReference type="EMBL" id="SCY04574.1"/>
    </source>
</evidence>
<sequence>MQNDSLPKIMNKFSLFILLLFAQLTFAQEADIRRSIDTFFEGLHQKDTIKMKSVLAKPMVLHSVDERKDGAVFSVEYAAQFYRSVASVPKDFSFGEKLLSCKIQIDGSMAHAWTPYEFYVNGKLSHTGVNSFQLVKEGDKWMIVYCIDTRRKP</sequence>
<evidence type="ECO:0008006" key="3">
    <source>
        <dbReference type="Google" id="ProtNLM"/>
    </source>
</evidence>
<dbReference type="Proteomes" id="UP000199354">
    <property type="component" value="Unassembled WGS sequence"/>
</dbReference>
<dbReference type="SUPFAM" id="SSF54427">
    <property type="entry name" value="NTF2-like"/>
    <property type="match status" value="1"/>
</dbReference>
<name>A0A1G5CQC9_9FLAO</name>
<gene>
    <name evidence="1" type="ORF">SAMN02927903_00610</name>
</gene>
<dbReference type="STRING" id="490189.SAMN02927903_00610"/>
<protein>
    <recommendedName>
        <fullName evidence="3">Lumazine-binding</fullName>
    </recommendedName>
</protein>
<dbReference type="InterPro" id="IPR032710">
    <property type="entry name" value="NTF2-like_dom_sf"/>
</dbReference>
<dbReference type="EMBL" id="FMVF01000003">
    <property type="protein sequence ID" value="SCY04574.1"/>
    <property type="molecule type" value="Genomic_DNA"/>
</dbReference>
<keyword evidence="2" id="KW-1185">Reference proteome</keyword>